<keyword evidence="4" id="KW-0808">Transferase</keyword>
<dbReference type="EC" id="2.7.13.3" evidence="2"/>
<evidence type="ECO:0000256" key="9">
    <source>
        <dbReference type="ARBA" id="ARBA00058004"/>
    </source>
</evidence>
<dbReference type="SUPFAM" id="SSF47384">
    <property type="entry name" value="Homodimeric domain of signal transducing histidine kinase"/>
    <property type="match status" value="1"/>
</dbReference>
<dbReference type="CDD" id="cd16922">
    <property type="entry name" value="HATPase_EvgS-ArcB-TorS-like"/>
    <property type="match status" value="1"/>
</dbReference>
<reference evidence="13 14" key="1">
    <citation type="submission" date="2018-02" db="EMBL/GenBank/DDBJ databases">
        <title>Reclassifiation of [Polyangium] brachysporum DSM 7029 as Guopingzhaonella breviflexa gen. nov., sp. nov., a member of the family Comamonadaceae.</title>
        <authorList>
            <person name="Tang B."/>
        </authorList>
    </citation>
    <scope>NUCLEOTIDE SEQUENCE [LARGE SCALE GENOMIC DNA]</scope>
    <source>
        <strain evidence="13 14">BCRC 80649</strain>
    </source>
</reference>
<proteinExistence type="predicted"/>
<comment type="caution">
    <text evidence="13">The sequence shown here is derived from an EMBL/GenBank/DDBJ whole genome shotgun (WGS) entry which is preliminary data.</text>
</comment>
<dbReference type="Proteomes" id="UP000238605">
    <property type="component" value="Unassembled WGS sequence"/>
</dbReference>
<gene>
    <name evidence="13" type="ORF">C1704_05575</name>
</gene>
<evidence type="ECO:0000259" key="12">
    <source>
        <dbReference type="PROSITE" id="PS50109"/>
    </source>
</evidence>
<dbReference type="Gene3D" id="1.10.287.130">
    <property type="match status" value="1"/>
</dbReference>
<keyword evidence="8" id="KW-0843">Virulence</keyword>
<evidence type="ECO:0000256" key="3">
    <source>
        <dbReference type="ARBA" id="ARBA00022553"/>
    </source>
</evidence>
<evidence type="ECO:0000256" key="10">
    <source>
        <dbReference type="ARBA" id="ARBA00070152"/>
    </source>
</evidence>
<organism evidence="13 14">
    <name type="scientific">Caldimonas caldifontis</name>
    <dbReference type="NCBI Taxonomy" id="1452508"/>
    <lineage>
        <taxon>Bacteria</taxon>
        <taxon>Pseudomonadati</taxon>
        <taxon>Pseudomonadota</taxon>
        <taxon>Betaproteobacteria</taxon>
        <taxon>Burkholderiales</taxon>
        <taxon>Sphaerotilaceae</taxon>
        <taxon>Caldimonas</taxon>
    </lineage>
</organism>
<evidence type="ECO:0000313" key="13">
    <source>
        <dbReference type="EMBL" id="PPE66930.1"/>
    </source>
</evidence>
<keyword evidence="3" id="KW-0597">Phosphoprotein</keyword>
<feature type="transmembrane region" description="Helical" evidence="11">
    <location>
        <begin position="582"/>
        <end position="606"/>
    </location>
</feature>
<keyword evidence="11" id="KW-0472">Membrane</keyword>
<dbReference type="InterPro" id="IPR036097">
    <property type="entry name" value="HisK_dim/P_sf"/>
</dbReference>
<dbReference type="PRINTS" id="PR00344">
    <property type="entry name" value="BCTRLSENSOR"/>
</dbReference>
<dbReference type="Gene3D" id="3.30.565.10">
    <property type="entry name" value="Histidine kinase-like ATPase, C-terminal domain"/>
    <property type="match status" value="1"/>
</dbReference>
<dbReference type="SUPFAM" id="SSF53850">
    <property type="entry name" value="Periplasmic binding protein-like II"/>
    <property type="match status" value="2"/>
</dbReference>
<evidence type="ECO:0000256" key="6">
    <source>
        <dbReference type="ARBA" id="ARBA00022777"/>
    </source>
</evidence>
<comment type="function">
    <text evidence="9">Member of the two-component regulatory system BvgS/BvgA. Phosphorylates BvgA via a four-step phosphorelay in response to environmental signals.</text>
</comment>
<keyword evidence="14" id="KW-1185">Reference proteome</keyword>
<dbReference type="SMART" id="SM00062">
    <property type="entry name" value="PBPb"/>
    <property type="match status" value="2"/>
</dbReference>
<evidence type="ECO:0000256" key="11">
    <source>
        <dbReference type="SAM" id="Phobius"/>
    </source>
</evidence>
<evidence type="ECO:0000256" key="4">
    <source>
        <dbReference type="ARBA" id="ARBA00022679"/>
    </source>
</evidence>
<dbReference type="EMBL" id="PSNX01000004">
    <property type="protein sequence ID" value="PPE66930.1"/>
    <property type="molecule type" value="Genomic_DNA"/>
</dbReference>
<keyword evidence="11" id="KW-0812">Transmembrane</keyword>
<dbReference type="GO" id="GO:0000155">
    <property type="term" value="F:phosphorelay sensor kinase activity"/>
    <property type="evidence" value="ECO:0007669"/>
    <property type="project" value="InterPro"/>
</dbReference>
<dbReference type="Pfam" id="PF00497">
    <property type="entry name" value="SBP_bac_3"/>
    <property type="match status" value="2"/>
</dbReference>
<keyword evidence="6" id="KW-0418">Kinase</keyword>
<dbReference type="CDD" id="cd01007">
    <property type="entry name" value="PBP2_BvgS_HisK_like"/>
    <property type="match status" value="2"/>
</dbReference>
<evidence type="ECO:0000256" key="8">
    <source>
        <dbReference type="ARBA" id="ARBA00023026"/>
    </source>
</evidence>
<sequence>MVQRGVGLHNGFTQDPLHDRMAGPPSICRGCRMAGLAHWAVGVQDVLARAFAPRGWLSGLGRYVQWISLAALAAVSPALHAQTQPLPELQTLPRVSPPPEFIAWRDGRSALRVGVVQDWQPIDWVDGDGRYTGLSGELTQALARMLQMSVQVRTFRDFPSVMAAARAGEVDVLPSLARSPQREAELLFTDSYVQLPMAYIGRRGVTDFSETHDFGGRRVAVERGYAAHEYLLTRHPGVGLVEVDDTRAAIRAVAEGQADVYLGALAPAHRVIEVERIDNLQVLRRVVLGQGQLHFGVPRTAAPLHAALNEALRAIDPGWMDQLVAAWQPRYLALTPERAPAVDEALRRKLAERGELRVGFDQGFGPINALGDDGEPAGFAIELFRRAADNAGLRYRLEAQRTFEQGLSGVRERRIDVMLSTVRTGPRLEFASFVGPYYSAPSVLVSRLDGGWPNVASLSGRTLAIDRAHYLIPVIQREAPAVRLVEVDTVEAAMLAVARGEADAMITNLEVAASLIKRRFLGQLQVSGTVEGRPSELYFAVRSDRPELAEALRRGLDAIPENERAALANTWLRTEFHAGLSWSQVLGVGVPLLVVFVIGLGVSLVFNRRLQQHVQARRVVERQLQAERDAARAATAAKADFLAEMGHEVRTPLAGISGGLSLLRHEPLSPKAQRLVEAMGRSADRLVELLNNLLDAAKLEAHKITLHESPVSVQRLVRELADEFRPAAQTKGLSLNVVGEQAWADPVMLDPMRTRQVVANLLSNAIKFTREGSVSLELDAPEPAGPGRCRLVLRVRDTGPGVDPAVRDRLFERFAQAPGSSPGGTGLGLAIVRELVALMGGEVAVDSEPGRGTVFTVVLELSCAERVHPTPSRDERSTQAISPST</sequence>
<protein>
    <recommendedName>
        <fullName evidence="10">Virulence sensor protein BvgS</fullName>
        <ecNumber evidence="2">2.7.13.3</ecNumber>
    </recommendedName>
</protein>
<dbReference type="InterPro" id="IPR036890">
    <property type="entry name" value="HATPase_C_sf"/>
</dbReference>
<evidence type="ECO:0000313" key="14">
    <source>
        <dbReference type="Proteomes" id="UP000238605"/>
    </source>
</evidence>
<dbReference type="OrthoDB" id="9813903at2"/>
<dbReference type="SUPFAM" id="SSF55874">
    <property type="entry name" value="ATPase domain of HSP90 chaperone/DNA topoisomerase II/histidine kinase"/>
    <property type="match status" value="1"/>
</dbReference>
<evidence type="ECO:0000256" key="2">
    <source>
        <dbReference type="ARBA" id="ARBA00012438"/>
    </source>
</evidence>
<dbReference type="SMART" id="SM00388">
    <property type="entry name" value="HisKA"/>
    <property type="match status" value="1"/>
</dbReference>
<name>A0A2S5SVZ1_9BURK</name>
<dbReference type="FunFam" id="3.30.565.10:FF:000010">
    <property type="entry name" value="Sensor histidine kinase RcsC"/>
    <property type="match status" value="1"/>
</dbReference>
<dbReference type="InterPro" id="IPR003594">
    <property type="entry name" value="HATPase_dom"/>
</dbReference>
<dbReference type="Pfam" id="PF00512">
    <property type="entry name" value="HisKA"/>
    <property type="match status" value="1"/>
</dbReference>
<dbReference type="CDD" id="cd00082">
    <property type="entry name" value="HisKA"/>
    <property type="match status" value="1"/>
</dbReference>
<evidence type="ECO:0000256" key="7">
    <source>
        <dbReference type="ARBA" id="ARBA00023012"/>
    </source>
</evidence>
<dbReference type="SMART" id="SM00387">
    <property type="entry name" value="HATPase_c"/>
    <property type="match status" value="1"/>
</dbReference>
<dbReference type="Pfam" id="PF02518">
    <property type="entry name" value="HATPase_c"/>
    <property type="match status" value="1"/>
</dbReference>
<dbReference type="InterPro" id="IPR004358">
    <property type="entry name" value="Sig_transdc_His_kin-like_C"/>
</dbReference>
<dbReference type="InterPro" id="IPR005467">
    <property type="entry name" value="His_kinase_dom"/>
</dbReference>
<comment type="catalytic activity">
    <reaction evidence="1">
        <text>ATP + protein L-histidine = ADP + protein N-phospho-L-histidine.</text>
        <dbReference type="EC" id="2.7.13.3"/>
    </reaction>
</comment>
<keyword evidence="11" id="KW-1133">Transmembrane helix</keyword>
<dbReference type="PANTHER" id="PTHR43047">
    <property type="entry name" value="TWO-COMPONENT HISTIDINE PROTEIN KINASE"/>
    <property type="match status" value="1"/>
</dbReference>
<keyword evidence="7" id="KW-0902">Two-component regulatory system</keyword>
<dbReference type="Gene3D" id="3.40.190.10">
    <property type="entry name" value="Periplasmic binding protein-like II"/>
    <property type="match status" value="4"/>
</dbReference>
<keyword evidence="5" id="KW-0732">Signal</keyword>
<dbReference type="InterPro" id="IPR003661">
    <property type="entry name" value="HisK_dim/P_dom"/>
</dbReference>
<evidence type="ECO:0000256" key="5">
    <source>
        <dbReference type="ARBA" id="ARBA00022729"/>
    </source>
</evidence>
<dbReference type="AlphaFoldDB" id="A0A2S5SVZ1"/>
<dbReference type="InterPro" id="IPR001638">
    <property type="entry name" value="Solute-binding_3/MltF_N"/>
</dbReference>
<accession>A0A2S5SVZ1</accession>
<dbReference type="PROSITE" id="PS50109">
    <property type="entry name" value="HIS_KIN"/>
    <property type="match status" value="1"/>
</dbReference>
<evidence type="ECO:0000256" key="1">
    <source>
        <dbReference type="ARBA" id="ARBA00000085"/>
    </source>
</evidence>
<feature type="domain" description="Histidine kinase" evidence="12">
    <location>
        <begin position="644"/>
        <end position="863"/>
    </location>
</feature>